<dbReference type="Proteomes" id="UP000015106">
    <property type="component" value="Chromosome 5"/>
</dbReference>
<reference evidence="3" key="1">
    <citation type="journal article" date="2013" name="Nature">
        <title>Draft genome of the wheat A-genome progenitor Triticum urartu.</title>
        <authorList>
            <person name="Ling H.Q."/>
            <person name="Zhao S."/>
            <person name="Liu D."/>
            <person name="Wang J."/>
            <person name="Sun H."/>
            <person name="Zhang C."/>
            <person name="Fan H."/>
            <person name="Li D."/>
            <person name="Dong L."/>
            <person name="Tao Y."/>
            <person name="Gao C."/>
            <person name="Wu H."/>
            <person name="Li Y."/>
            <person name="Cui Y."/>
            <person name="Guo X."/>
            <person name="Zheng S."/>
            <person name="Wang B."/>
            <person name="Yu K."/>
            <person name="Liang Q."/>
            <person name="Yang W."/>
            <person name="Lou X."/>
            <person name="Chen J."/>
            <person name="Feng M."/>
            <person name="Jian J."/>
            <person name="Zhang X."/>
            <person name="Luo G."/>
            <person name="Jiang Y."/>
            <person name="Liu J."/>
            <person name="Wang Z."/>
            <person name="Sha Y."/>
            <person name="Zhang B."/>
            <person name="Wu H."/>
            <person name="Tang D."/>
            <person name="Shen Q."/>
            <person name="Xue P."/>
            <person name="Zou S."/>
            <person name="Wang X."/>
            <person name="Liu X."/>
            <person name="Wang F."/>
            <person name="Yang Y."/>
            <person name="An X."/>
            <person name="Dong Z."/>
            <person name="Zhang K."/>
            <person name="Zhang X."/>
            <person name="Luo M.C."/>
            <person name="Dvorak J."/>
            <person name="Tong Y."/>
            <person name="Wang J."/>
            <person name="Yang H."/>
            <person name="Li Z."/>
            <person name="Wang D."/>
            <person name="Zhang A."/>
            <person name="Wang J."/>
        </authorList>
    </citation>
    <scope>NUCLEOTIDE SEQUENCE</scope>
    <source>
        <strain evidence="3">cv. G1812</strain>
    </source>
</reference>
<dbReference type="Gramene" id="TuG1812G0500005009.01.T01">
    <property type="protein sequence ID" value="TuG1812G0500005009.01.T01.cds352245"/>
    <property type="gene ID" value="TuG1812G0500005009.01"/>
</dbReference>
<keyword evidence="1" id="KW-1133">Transmembrane helix</keyword>
<keyword evidence="1" id="KW-0472">Membrane</keyword>
<reference evidence="2" key="3">
    <citation type="submission" date="2022-06" db="UniProtKB">
        <authorList>
            <consortium name="EnsemblPlants"/>
        </authorList>
    </citation>
    <scope>IDENTIFICATION</scope>
</reference>
<dbReference type="EnsemblPlants" id="TuG1812G0500005009.01.T01">
    <property type="protein sequence ID" value="TuG1812G0500005009.01.T01.cds352245"/>
    <property type="gene ID" value="TuG1812G0500005009.01"/>
</dbReference>
<name>A0A8R7UPQ4_TRIUA</name>
<keyword evidence="1" id="KW-0812">Transmembrane</keyword>
<accession>A0A8R7UPQ4</accession>
<evidence type="ECO:0000313" key="3">
    <source>
        <dbReference type="Proteomes" id="UP000015106"/>
    </source>
</evidence>
<feature type="transmembrane region" description="Helical" evidence="1">
    <location>
        <begin position="42"/>
        <end position="58"/>
    </location>
</feature>
<dbReference type="AlphaFoldDB" id="A0A8R7UPQ4"/>
<organism evidence="2 3">
    <name type="scientific">Triticum urartu</name>
    <name type="common">Red wild einkorn</name>
    <name type="synonym">Crithodium urartu</name>
    <dbReference type="NCBI Taxonomy" id="4572"/>
    <lineage>
        <taxon>Eukaryota</taxon>
        <taxon>Viridiplantae</taxon>
        <taxon>Streptophyta</taxon>
        <taxon>Embryophyta</taxon>
        <taxon>Tracheophyta</taxon>
        <taxon>Spermatophyta</taxon>
        <taxon>Magnoliopsida</taxon>
        <taxon>Liliopsida</taxon>
        <taxon>Poales</taxon>
        <taxon>Poaceae</taxon>
        <taxon>BOP clade</taxon>
        <taxon>Pooideae</taxon>
        <taxon>Triticodae</taxon>
        <taxon>Triticeae</taxon>
        <taxon>Triticinae</taxon>
        <taxon>Triticum</taxon>
    </lineage>
</organism>
<sequence>MIVLLSVDDFFLVQCPFSMVSKREISHFYLWSHSHNRGRGKSMNLIRFVFLILFIFLIL</sequence>
<protein>
    <submittedName>
        <fullName evidence="2">Uncharacterized protein</fullName>
    </submittedName>
</protein>
<evidence type="ECO:0000313" key="2">
    <source>
        <dbReference type="EnsemblPlants" id="TuG1812G0500005009.01.T01.cds352245"/>
    </source>
</evidence>
<proteinExistence type="predicted"/>
<keyword evidence="3" id="KW-1185">Reference proteome</keyword>
<evidence type="ECO:0000256" key="1">
    <source>
        <dbReference type="SAM" id="Phobius"/>
    </source>
</evidence>
<reference evidence="2" key="2">
    <citation type="submission" date="2018-03" db="EMBL/GenBank/DDBJ databases">
        <title>The Triticum urartu genome reveals the dynamic nature of wheat genome evolution.</title>
        <authorList>
            <person name="Ling H."/>
            <person name="Ma B."/>
            <person name="Shi X."/>
            <person name="Liu H."/>
            <person name="Dong L."/>
            <person name="Sun H."/>
            <person name="Cao Y."/>
            <person name="Gao Q."/>
            <person name="Zheng S."/>
            <person name="Li Y."/>
            <person name="Yu Y."/>
            <person name="Du H."/>
            <person name="Qi M."/>
            <person name="Li Y."/>
            <person name="Yu H."/>
            <person name="Cui Y."/>
            <person name="Wang N."/>
            <person name="Chen C."/>
            <person name="Wu H."/>
            <person name="Zhao Y."/>
            <person name="Zhang J."/>
            <person name="Li Y."/>
            <person name="Zhou W."/>
            <person name="Zhang B."/>
            <person name="Hu W."/>
            <person name="Eijk M."/>
            <person name="Tang J."/>
            <person name="Witsenboer H."/>
            <person name="Zhao S."/>
            <person name="Li Z."/>
            <person name="Zhang A."/>
            <person name="Wang D."/>
            <person name="Liang C."/>
        </authorList>
    </citation>
    <scope>NUCLEOTIDE SEQUENCE [LARGE SCALE GENOMIC DNA]</scope>
    <source>
        <strain evidence="2">cv. G1812</strain>
    </source>
</reference>